<keyword evidence="1" id="KW-0805">Transcription regulation</keyword>
<sequence>MNHFDLSFLKYLQDNSPLPVEEAVERFGKTLSTLKRTMKELNELLPENVQLHQDNQFITTRIGYSEYRQFLARVQFNRYITTAEERVKDLFVALCLHDVVNKNDYYKKFYVSAGTVKNDNPVMMSLVQERDLIVQSIPRKGSRLAGDEFQLRLAACMTILKTVEIGEDHRLIAHQANEPTGRSIAEQFLHECAAEINQAADYYEDKISPVIALGYNGRKYLLVYLSLALHRIRRGHRITESSAAEFLTTFPYAVLPDADENICLDLLIASLTFTHRPFTLYDARLVSYVKRTCHALAGCLENTIHNQHAWFAEIYNFIYAAIIQNKFHLWFDDKKLHDVQRRYPELWEHVQYAVKEIEHNWQTTFSAIHLATLVLIIKKYALKNRVVGDKKKRVIIVTNSSESKVGYFKEMLFSRFHIEIPACININEIARLQQLEFDLLITFTNKISSHLRYAGLDYVKVNFWLTQDDLLLLRENGLPSARKKIPAEDFIQQVQGMSQEALKIFLDTHYSDIFI</sequence>
<protein>
    <recommendedName>
        <fullName evidence="5">PRD domain-containing protein</fullName>
    </recommendedName>
</protein>
<dbReference type="Proteomes" id="UP000192573">
    <property type="component" value="Unassembled WGS sequence"/>
</dbReference>
<evidence type="ECO:0000256" key="1">
    <source>
        <dbReference type="ARBA" id="ARBA00023015"/>
    </source>
</evidence>
<evidence type="ECO:0000313" key="4">
    <source>
        <dbReference type="Proteomes" id="UP000192573"/>
    </source>
</evidence>
<dbReference type="EMBL" id="NAEW01000010">
    <property type="protein sequence ID" value="OQM40488.1"/>
    <property type="molecule type" value="Genomic_DNA"/>
</dbReference>
<evidence type="ECO:0000313" key="3">
    <source>
        <dbReference type="EMBL" id="OQM40488.1"/>
    </source>
</evidence>
<comment type="caution">
    <text evidence="3">The sequence shown here is derived from an EMBL/GenBank/DDBJ whole genome shotgun (WGS) entry which is preliminary data.</text>
</comment>
<dbReference type="InterPro" id="IPR050661">
    <property type="entry name" value="BglG_antiterminators"/>
</dbReference>
<accession>A0A1V8NVN7</accession>
<name>A0A1V8NVN7_CITBR</name>
<dbReference type="PANTHER" id="PTHR30185">
    <property type="entry name" value="CRYPTIC BETA-GLUCOSIDE BGL OPERON ANTITERMINATOR"/>
    <property type="match status" value="1"/>
</dbReference>
<gene>
    <name evidence="3" type="ORF">BZK42_19520</name>
</gene>
<dbReference type="PANTHER" id="PTHR30185:SF18">
    <property type="entry name" value="TRANSCRIPTIONAL REGULATOR MTLR"/>
    <property type="match status" value="1"/>
</dbReference>
<dbReference type="AlphaFoldDB" id="A0A1V8NVN7"/>
<organism evidence="3 4">
    <name type="scientific">Citrobacter braakii</name>
    <dbReference type="NCBI Taxonomy" id="57706"/>
    <lineage>
        <taxon>Bacteria</taxon>
        <taxon>Pseudomonadati</taxon>
        <taxon>Pseudomonadota</taxon>
        <taxon>Gammaproteobacteria</taxon>
        <taxon>Enterobacterales</taxon>
        <taxon>Enterobacteriaceae</taxon>
        <taxon>Citrobacter</taxon>
        <taxon>Citrobacter freundii complex</taxon>
    </lineage>
</organism>
<reference evidence="3 4" key="1">
    <citation type="submission" date="2017-03" db="EMBL/GenBank/DDBJ databases">
        <authorList>
            <person name="Afonso C.L."/>
            <person name="Miller P.J."/>
            <person name="Scott M.A."/>
            <person name="Spackman E."/>
            <person name="Goraichik I."/>
            <person name="Dimitrov K.M."/>
            <person name="Suarez D.L."/>
            <person name="Swayne D.E."/>
        </authorList>
    </citation>
    <scope>NUCLEOTIDE SEQUENCE [LARGE SCALE GENOMIC DNA]</scope>
    <source>
        <strain evidence="3 4">ATCC 51113</strain>
    </source>
</reference>
<proteinExistence type="predicted"/>
<dbReference type="RefSeq" id="WP_080859852.1">
    <property type="nucleotide sequence ID" value="NZ_CP077300.1"/>
</dbReference>
<keyword evidence="2" id="KW-0804">Transcription</keyword>
<evidence type="ECO:0000256" key="2">
    <source>
        <dbReference type="ARBA" id="ARBA00023163"/>
    </source>
</evidence>
<evidence type="ECO:0008006" key="5">
    <source>
        <dbReference type="Google" id="ProtNLM"/>
    </source>
</evidence>